<dbReference type="PROSITE" id="PS50405">
    <property type="entry name" value="GST_CTER"/>
    <property type="match status" value="1"/>
</dbReference>
<sequence length="201" mass="23017">MLALNDGSGMIVKQSIAILEYFEELYAADTEAGKYPSPLIGRTTQERAKVRQLLLIAEEVIDAFGYTYRFGSIGEAMSGRSTPNPLAARQAVSVIHEKLDILESYVDPVKENGSAMLVHLEHPKDYLFLADCVLFASLQYLKDQYEIEMIEEKYERLRLWYEEMSKRESAVVEGEYSEELKQIGREWIESGNFWTEINKAV</sequence>
<evidence type="ECO:0000313" key="3">
    <source>
        <dbReference type="Proteomes" id="UP001271007"/>
    </source>
</evidence>
<comment type="caution">
    <text evidence="2">The sequence shown here is derived from an EMBL/GenBank/DDBJ whole genome shotgun (WGS) entry which is preliminary data.</text>
</comment>
<feature type="domain" description="GST C-terminal" evidence="1">
    <location>
        <begin position="43"/>
        <end position="187"/>
    </location>
</feature>
<dbReference type="EMBL" id="JAWDJX010000106">
    <property type="protein sequence ID" value="KAK3046218.1"/>
    <property type="molecule type" value="Genomic_DNA"/>
</dbReference>
<accession>A0AAJ0DAM4</accession>
<dbReference type="InterPro" id="IPR036282">
    <property type="entry name" value="Glutathione-S-Trfase_C_sf"/>
</dbReference>
<proteinExistence type="predicted"/>
<evidence type="ECO:0000313" key="2">
    <source>
        <dbReference type="EMBL" id="KAK3046218.1"/>
    </source>
</evidence>
<dbReference type="Gene3D" id="3.40.30.10">
    <property type="entry name" value="Glutaredoxin"/>
    <property type="match status" value="1"/>
</dbReference>
<keyword evidence="3" id="KW-1185">Reference proteome</keyword>
<name>A0AAJ0DAM4_9PEZI</name>
<dbReference type="InterPro" id="IPR010987">
    <property type="entry name" value="Glutathione-S-Trfase_C-like"/>
</dbReference>
<dbReference type="Gene3D" id="1.20.1050.10">
    <property type="match status" value="1"/>
</dbReference>
<evidence type="ECO:0000259" key="1">
    <source>
        <dbReference type="PROSITE" id="PS50405"/>
    </source>
</evidence>
<dbReference type="Proteomes" id="UP001271007">
    <property type="component" value="Unassembled WGS sequence"/>
</dbReference>
<gene>
    <name evidence="2" type="ORF">LTR09_012283</name>
</gene>
<dbReference type="AlphaFoldDB" id="A0AAJ0DAM4"/>
<dbReference type="SUPFAM" id="SSF47616">
    <property type="entry name" value="GST C-terminal domain-like"/>
    <property type="match status" value="1"/>
</dbReference>
<reference evidence="2" key="1">
    <citation type="submission" date="2023-04" db="EMBL/GenBank/DDBJ databases">
        <title>Black Yeasts Isolated from many extreme environments.</title>
        <authorList>
            <person name="Coleine C."/>
            <person name="Stajich J.E."/>
            <person name="Selbmann L."/>
        </authorList>
    </citation>
    <scope>NUCLEOTIDE SEQUENCE</scope>
    <source>
        <strain evidence="2">CCFEE 5312</strain>
    </source>
</reference>
<protein>
    <recommendedName>
        <fullName evidence="1">GST C-terminal domain-containing protein</fullName>
    </recommendedName>
</protein>
<organism evidence="2 3">
    <name type="scientific">Extremus antarcticus</name>
    <dbReference type="NCBI Taxonomy" id="702011"/>
    <lineage>
        <taxon>Eukaryota</taxon>
        <taxon>Fungi</taxon>
        <taxon>Dikarya</taxon>
        <taxon>Ascomycota</taxon>
        <taxon>Pezizomycotina</taxon>
        <taxon>Dothideomycetes</taxon>
        <taxon>Dothideomycetidae</taxon>
        <taxon>Mycosphaerellales</taxon>
        <taxon>Extremaceae</taxon>
        <taxon>Extremus</taxon>
    </lineage>
</organism>